<sequence>MSYPGYPPQSGGYPPQAGGYPPQPGAFPPQAGGYPPQSGGWGTAPGGYGAVSRFFFFLSPLESQLRVSRLSSLCSQEELRRDTLEVPLPASPCRITPKPHPRTPPCLDMGEERHLILRHLPFL</sequence>
<dbReference type="EMBL" id="CAAE01014750">
    <property type="protein sequence ID" value="CAG04811.1"/>
    <property type="molecule type" value="Genomic_DNA"/>
</dbReference>
<name>Q4S3H1_TETNG</name>
<feature type="region of interest" description="Disordered" evidence="1">
    <location>
        <begin position="1"/>
        <end position="42"/>
    </location>
</feature>
<dbReference type="KEGG" id="tng:GSTEN00024653G001"/>
<feature type="compositionally biased region" description="Low complexity" evidence="1">
    <location>
        <begin position="28"/>
        <end position="37"/>
    </location>
</feature>
<organism evidence="2">
    <name type="scientific">Tetraodon nigroviridis</name>
    <name type="common">Spotted green pufferfish</name>
    <name type="synonym">Chelonodon nigroviridis</name>
    <dbReference type="NCBI Taxonomy" id="99883"/>
    <lineage>
        <taxon>Eukaryota</taxon>
        <taxon>Metazoa</taxon>
        <taxon>Chordata</taxon>
        <taxon>Craniata</taxon>
        <taxon>Vertebrata</taxon>
        <taxon>Euteleostomi</taxon>
        <taxon>Actinopterygii</taxon>
        <taxon>Neopterygii</taxon>
        <taxon>Teleostei</taxon>
        <taxon>Neoteleostei</taxon>
        <taxon>Acanthomorphata</taxon>
        <taxon>Eupercaria</taxon>
        <taxon>Tetraodontiformes</taxon>
        <taxon>Tetradontoidea</taxon>
        <taxon>Tetraodontidae</taxon>
        <taxon>Tetraodon</taxon>
    </lineage>
</organism>
<comment type="caution">
    <text evidence="2">The sequence shown here is derived from an EMBL/GenBank/DDBJ whole genome shotgun (WGS) entry which is preliminary data.</text>
</comment>
<evidence type="ECO:0000256" key="1">
    <source>
        <dbReference type="SAM" id="MobiDB-lite"/>
    </source>
</evidence>
<accession>Q4S3H1</accession>
<protein>
    <submittedName>
        <fullName evidence="2">(spotted green pufferfish) hypothetical protein</fullName>
    </submittedName>
</protein>
<evidence type="ECO:0000313" key="2">
    <source>
        <dbReference type="EMBL" id="CAG04811.1"/>
    </source>
</evidence>
<gene>
    <name evidence="2" type="ORF">GSTENG00024653001</name>
</gene>
<feature type="compositionally biased region" description="Low complexity" evidence="1">
    <location>
        <begin position="1"/>
        <end position="20"/>
    </location>
</feature>
<reference evidence="2" key="2">
    <citation type="submission" date="2004-02" db="EMBL/GenBank/DDBJ databases">
        <authorList>
            <consortium name="Genoscope"/>
            <consortium name="Whitehead Institute Centre for Genome Research"/>
        </authorList>
    </citation>
    <scope>NUCLEOTIDE SEQUENCE</scope>
</reference>
<proteinExistence type="predicted"/>
<reference evidence="2" key="1">
    <citation type="journal article" date="2004" name="Nature">
        <title>Genome duplication in the teleost fish Tetraodon nigroviridis reveals the early vertebrate proto-karyotype.</title>
        <authorList>
            <person name="Jaillon O."/>
            <person name="Aury J.-M."/>
            <person name="Brunet F."/>
            <person name="Petit J.-L."/>
            <person name="Stange-Thomann N."/>
            <person name="Mauceli E."/>
            <person name="Bouneau L."/>
            <person name="Fischer C."/>
            <person name="Ozouf-Costaz C."/>
            <person name="Bernot A."/>
            <person name="Nicaud S."/>
            <person name="Jaffe D."/>
            <person name="Fisher S."/>
            <person name="Lutfalla G."/>
            <person name="Dossat C."/>
            <person name="Segurens B."/>
            <person name="Dasilva C."/>
            <person name="Salanoubat M."/>
            <person name="Levy M."/>
            <person name="Boudet N."/>
            <person name="Castellano S."/>
            <person name="Anthouard V."/>
            <person name="Jubin C."/>
            <person name="Castelli V."/>
            <person name="Katinka M."/>
            <person name="Vacherie B."/>
            <person name="Biemont C."/>
            <person name="Skalli Z."/>
            <person name="Cattolico L."/>
            <person name="Poulain J."/>
            <person name="De Berardinis V."/>
            <person name="Cruaud C."/>
            <person name="Duprat S."/>
            <person name="Brottier P."/>
            <person name="Coutanceau J.-P."/>
            <person name="Gouzy J."/>
            <person name="Parra G."/>
            <person name="Lardier G."/>
            <person name="Chapple C."/>
            <person name="McKernan K.J."/>
            <person name="McEwan P."/>
            <person name="Bosak S."/>
            <person name="Kellis M."/>
            <person name="Volff J.-N."/>
            <person name="Guigo R."/>
            <person name="Zody M.C."/>
            <person name="Mesirov J."/>
            <person name="Lindblad-Toh K."/>
            <person name="Birren B."/>
            <person name="Nusbaum C."/>
            <person name="Kahn D."/>
            <person name="Robinson-Rechavi M."/>
            <person name="Laudet V."/>
            <person name="Schachter V."/>
            <person name="Quetier F."/>
            <person name="Saurin W."/>
            <person name="Scarpelli C."/>
            <person name="Wincker P."/>
            <person name="Lander E.S."/>
            <person name="Weissenbach J."/>
            <person name="Roest Crollius H."/>
        </authorList>
    </citation>
    <scope>NUCLEOTIDE SEQUENCE [LARGE SCALE GENOMIC DNA]</scope>
</reference>
<dbReference type="AlphaFoldDB" id="Q4S3H1"/>